<dbReference type="Proteomes" id="UP000324222">
    <property type="component" value="Unassembled WGS sequence"/>
</dbReference>
<proteinExistence type="predicted"/>
<organism evidence="2 3">
    <name type="scientific">Portunus trituberculatus</name>
    <name type="common">Swimming crab</name>
    <name type="synonym">Neptunus trituberculatus</name>
    <dbReference type="NCBI Taxonomy" id="210409"/>
    <lineage>
        <taxon>Eukaryota</taxon>
        <taxon>Metazoa</taxon>
        <taxon>Ecdysozoa</taxon>
        <taxon>Arthropoda</taxon>
        <taxon>Crustacea</taxon>
        <taxon>Multicrustacea</taxon>
        <taxon>Malacostraca</taxon>
        <taxon>Eumalacostraca</taxon>
        <taxon>Eucarida</taxon>
        <taxon>Decapoda</taxon>
        <taxon>Pleocyemata</taxon>
        <taxon>Brachyura</taxon>
        <taxon>Eubrachyura</taxon>
        <taxon>Portunoidea</taxon>
        <taxon>Portunidae</taxon>
        <taxon>Portuninae</taxon>
        <taxon>Portunus</taxon>
    </lineage>
</organism>
<protein>
    <submittedName>
        <fullName evidence="2">Uncharacterized protein</fullName>
    </submittedName>
</protein>
<comment type="caution">
    <text evidence="2">The sequence shown here is derived from an EMBL/GenBank/DDBJ whole genome shotgun (WGS) entry which is preliminary data.</text>
</comment>
<evidence type="ECO:0000256" key="1">
    <source>
        <dbReference type="SAM" id="MobiDB-lite"/>
    </source>
</evidence>
<gene>
    <name evidence="2" type="ORF">E2C01_023815</name>
</gene>
<name>A0A5B7EA96_PORTR</name>
<dbReference type="AlphaFoldDB" id="A0A5B7EA96"/>
<feature type="compositionally biased region" description="Basic and acidic residues" evidence="1">
    <location>
        <begin position="10"/>
        <end position="21"/>
    </location>
</feature>
<evidence type="ECO:0000313" key="3">
    <source>
        <dbReference type="Proteomes" id="UP000324222"/>
    </source>
</evidence>
<accession>A0A5B7EA96</accession>
<dbReference type="EMBL" id="VSRR010002275">
    <property type="protein sequence ID" value="MPC30548.1"/>
    <property type="molecule type" value="Genomic_DNA"/>
</dbReference>
<keyword evidence="3" id="KW-1185">Reference proteome</keyword>
<reference evidence="2 3" key="1">
    <citation type="submission" date="2019-05" db="EMBL/GenBank/DDBJ databases">
        <title>Another draft genome of Portunus trituberculatus and its Hox gene families provides insights of decapod evolution.</title>
        <authorList>
            <person name="Jeong J.-H."/>
            <person name="Song I."/>
            <person name="Kim S."/>
            <person name="Choi T."/>
            <person name="Kim D."/>
            <person name="Ryu S."/>
            <person name="Kim W."/>
        </authorList>
    </citation>
    <scope>NUCLEOTIDE SEQUENCE [LARGE SCALE GENOMIC DNA]</scope>
    <source>
        <tissue evidence="2">Muscle</tissue>
    </source>
</reference>
<feature type="region of interest" description="Disordered" evidence="1">
    <location>
        <begin position="1"/>
        <end position="34"/>
    </location>
</feature>
<evidence type="ECO:0000313" key="2">
    <source>
        <dbReference type="EMBL" id="MPC30548.1"/>
    </source>
</evidence>
<sequence length="90" mass="9756">MQTNPMASETRGRERRDEDAMGTRPVHGVLSNSESLPSISHPLTTLTCFFFGSGADGSWGCGGLAIHVKGRGRNGEWCGRFRCLGEVKVM</sequence>